<organism evidence="3 4">
    <name type="scientific">Demequina litoralis</name>
    <dbReference type="NCBI Taxonomy" id="3051660"/>
    <lineage>
        <taxon>Bacteria</taxon>
        <taxon>Bacillati</taxon>
        <taxon>Actinomycetota</taxon>
        <taxon>Actinomycetes</taxon>
        <taxon>Micrococcales</taxon>
        <taxon>Demequinaceae</taxon>
        <taxon>Demequina</taxon>
    </lineage>
</organism>
<name>A0ABT8GBH2_9MICO</name>
<dbReference type="InterPro" id="IPR013154">
    <property type="entry name" value="ADH-like_N"/>
</dbReference>
<evidence type="ECO:0000313" key="3">
    <source>
        <dbReference type="EMBL" id="MDN4476490.1"/>
    </source>
</evidence>
<dbReference type="Pfam" id="PF08240">
    <property type="entry name" value="ADH_N"/>
    <property type="match status" value="1"/>
</dbReference>
<sequence length="363" mass="36930">MNASTTAQAAAAASAATIAAAASASDATSITEGDTTMRAAVQRRYAGPEEIHLDTVPVPQPGDGEVLVEVHAAGVDRGVWHLATGRPLVIRAIGFGLRRPKQPVQGSDLAGVVSAVGAGVTRFAVGDEVFGTADGSFAQFAIAKEERLALRPEAAGIADAAAMPVSAVTALQAVQDCAKVEAGQRVLILGASGGVGSFAVQIAVAAGAHVTGVASAAKAELVLELGAERVIDYRTTEVTELDESFDVIIDAGSLTSLRRLRRILSPTGTLVMVGGEGGDALVGGSGRTLWAPLVSLFASQRLMGFVSATTTERLERVRDLVDAGSVRAAVSRTYPLERAGDAVTDLAAGIVSGKAAVLVRDAR</sequence>
<feature type="domain" description="Enoyl reductase (ER)" evidence="2">
    <location>
        <begin position="47"/>
        <end position="357"/>
    </location>
</feature>
<dbReference type="Gene3D" id="3.40.50.720">
    <property type="entry name" value="NAD(P)-binding Rossmann-like Domain"/>
    <property type="match status" value="1"/>
</dbReference>
<dbReference type="Proteomes" id="UP001172728">
    <property type="component" value="Unassembled WGS sequence"/>
</dbReference>
<gene>
    <name evidence="3" type="ORF">QQX09_11555</name>
</gene>
<dbReference type="Pfam" id="PF13602">
    <property type="entry name" value="ADH_zinc_N_2"/>
    <property type="match status" value="1"/>
</dbReference>
<dbReference type="RefSeq" id="WP_301134843.1">
    <property type="nucleotide sequence ID" value="NZ_JAUHPW010000009.1"/>
</dbReference>
<dbReference type="Gene3D" id="3.90.180.10">
    <property type="entry name" value="Medium-chain alcohol dehydrogenases, catalytic domain"/>
    <property type="match status" value="1"/>
</dbReference>
<dbReference type="InterPro" id="IPR011032">
    <property type="entry name" value="GroES-like_sf"/>
</dbReference>
<proteinExistence type="predicted"/>
<dbReference type="EMBL" id="JAUHPW010000009">
    <property type="protein sequence ID" value="MDN4476490.1"/>
    <property type="molecule type" value="Genomic_DNA"/>
</dbReference>
<dbReference type="SMART" id="SM00829">
    <property type="entry name" value="PKS_ER"/>
    <property type="match status" value="1"/>
</dbReference>
<evidence type="ECO:0000313" key="4">
    <source>
        <dbReference type="Proteomes" id="UP001172728"/>
    </source>
</evidence>
<dbReference type="PANTHER" id="PTHR44013">
    <property type="entry name" value="ZINC-TYPE ALCOHOL DEHYDROGENASE-LIKE PROTEIN C16A3.02C"/>
    <property type="match status" value="1"/>
</dbReference>
<dbReference type="SUPFAM" id="SSF51735">
    <property type="entry name" value="NAD(P)-binding Rossmann-fold domains"/>
    <property type="match status" value="1"/>
</dbReference>
<feature type="chain" id="PRO_5047492678" evidence="1">
    <location>
        <begin position="25"/>
        <end position="363"/>
    </location>
</feature>
<evidence type="ECO:0000259" key="2">
    <source>
        <dbReference type="SMART" id="SM00829"/>
    </source>
</evidence>
<dbReference type="CDD" id="cd08267">
    <property type="entry name" value="MDR1"/>
    <property type="match status" value="1"/>
</dbReference>
<protein>
    <submittedName>
        <fullName evidence="3">NAD(P)-dependent alcohol dehydrogenase</fullName>
    </submittedName>
</protein>
<dbReference type="InterPro" id="IPR052733">
    <property type="entry name" value="Chloroplast_QOR"/>
</dbReference>
<dbReference type="SUPFAM" id="SSF50129">
    <property type="entry name" value="GroES-like"/>
    <property type="match status" value="1"/>
</dbReference>
<dbReference type="InterPro" id="IPR036291">
    <property type="entry name" value="NAD(P)-bd_dom_sf"/>
</dbReference>
<keyword evidence="4" id="KW-1185">Reference proteome</keyword>
<keyword evidence="1" id="KW-0732">Signal</keyword>
<reference evidence="3" key="1">
    <citation type="submission" date="2023-06" db="EMBL/GenBank/DDBJ databases">
        <title>Sysu t00192.</title>
        <authorList>
            <person name="Gao L."/>
            <person name="Fang B.-Z."/>
            <person name="Li W.-J."/>
        </authorList>
    </citation>
    <scope>NUCLEOTIDE SEQUENCE</scope>
    <source>
        <strain evidence="3">SYSU T00192</strain>
    </source>
</reference>
<evidence type="ECO:0000256" key="1">
    <source>
        <dbReference type="SAM" id="SignalP"/>
    </source>
</evidence>
<accession>A0ABT8GBH2</accession>
<comment type="caution">
    <text evidence="3">The sequence shown here is derived from an EMBL/GenBank/DDBJ whole genome shotgun (WGS) entry which is preliminary data.</text>
</comment>
<dbReference type="InterPro" id="IPR020843">
    <property type="entry name" value="ER"/>
</dbReference>
<feature type="signal peptide" evidence="1">
    <location>
        <begin position="1"/>
        <end position="24"/>
    </location>
</feature>
<dbReference type="PANTHER" id="PTHR44013:SF1">
    <property type="entry name" value="ZINC-TYPE ALCOHOL DEHYDROGENASE-LIKE PROTEIN C16A3.02C"/>
    <property type="match status" value="1"/>
</dbReference>